<keyword evidence="4" id="KW-1185">Reference proteome</keyword>
<dbReference type="SUPFAM" id="SSF55797">
    <property type="entry name" value="PR-1-like"/>
    <property type="match status" value="1"/>
</dbReference>
<dbReference type="Proteomes" id="UP000505210">
    <property type="component" value="Chromosome"/>
</dbReference>
<reference evidence="3 4" key="1">
    <citation type="submission" date="2020-05" db="EMBL/GenBank/DDBJ databases">
        <title>Complete genome sequence of of a novel Thermoleptolyngbya strain isolated from hot springs of Ganzi, Sichuan China.</title>
        <authorList>
            <person name="Tang J."/>
            <person name="Daroch M."/>
            <person name="Li L."/>
            <person name="Waleron K."/>
            <person name="Waleron M."/>
            <person name="Waleron M."/>
        </authorList>
    </citation>
    <scope>NUCLEOTIDE SEQUENCE [LARGE SCALE GENOMIC DNA]</scope>
    <source>
        <strain evidence="3 4">PKUAC-SCTA183</strain>
    </source>
</reference>
<evidence type="ECO:0000313" key="3">
    <source>
        <dbReference type="EMBL" id="QKD85052.1"/>
    </source>
</evidence>
<feature type="domain" description="SCP" evidence="2">
    <location>
        <begin position="27"/>
        <end position="149"/>
    </location>
</feature>
<name>A0A6M8BFP3_9CYAN</name>
<proteinExistence type="predicted"/>
<dbReference type="InterPro" id="IPR035940">
    <property type="entry name" value="CAP_sf"/>
</dbReference>
<dbReference type="Gene3D" id="3.40.33.10">
    <property type="entry name" value="CAP"/>
    <property type="match status" value="1"/>
</dbReference>
<evidence type="ECO:0000313" key="4">
    <source>
        <dbReference type="Proteomes" id="UP000505210"/>
    </source>
</evidence>
<accession>A0A6M8BFP3</accession>
<feature type="region of interest" description="Disordered" evidence="1">
    <location>
        <begin position="1"/>
        <end position="20"/>
    </location>
</feature>
<gene>
    <name evidence="3" type="ORF">HPC62_18610</name>
</gene>
<evidence type="ECO:0000259" key="2">
    <source>
        <dbReference type="Pfam" id="PF00188"/>
    </source>
</evidence>
<protein>
    <submittedName>
        <fullName evidence="3">CAP domain-containing protein</fullName>
    </submittedName>
</protein>
<sequence>METTPSDTSSGGGTRETQPTGFIAEVLRLTNAFRQQNGLRPLSYNSKLSNAAQGHSINMANQDFFSHTGKDGSTFSQRVTAAGYQWSFTGENIAAGYSTPQAVVNAWINSPGHRAAMLNPNYQDIGIGYHYLANDTGQVNYYHYWTQNFGKPL</sequence>
<dbReference type="PANTHER" id="PTHR31157:SF1">
    <property type="entry name" value="SCP DOMAIN-CONTAINING PROTEIN"/>
    <property type="match status" value="1"/>
</dbReference>
<organism evidence="3 4">
    <name type="scientific">Thermoleptolyngbya sichuanensis A183</name>
    <dbReference type="NCBI Taxonomy" id="2737172"/>
    <lineage>
        <taxon>Bacteria</taxon>
        <taxon>Bacillati</taxon>
        <taxon>Cyanobacteriota</taxon>
        <taxon>Cyanophyceae</taxon>
        <taxon>Oculatellales</taxon>
        <taxon>Oculatellaceae</taxon>
        <taxon>Thermoleptolyngbya</taxon>
        <taxon>Thermoleptolyngbya sichuanensis</taxon>
    </lineage>
</organism>
<dbReference type="InterPro" id="IPR014044">
    <property type="entry name" value="CAP_dom"/>
</dbReference>
<dbReference type="KEGG" id="theu:HPC62_18610"/>
<evidence type="ECO:0000256" key="1">
    <source>
        <dbReference type="SAM" id="MobiDB-lite"/>
    </source>
</evidence>
<dbReference type="EMBL" id="CP053661">
    <property type="protein sequence ID" value="QKD85052.1"/>
    <property type="molecule type" value="Genomic_DNA"/>
</dbReference>
<dbReference type="AlphaFoldDB" id="A0A6M8BFP3"/>
<dbReference type="PANTHER" id="PTHR31157">
    <property type="entry name" value="SCP DOMAIN-CONTAINING PROTEIN"/>
    <property type="match status" value="1"/>
</dbReference>
<dbReference type="Pfam" id="PF00188">
    <property type="entry name" value="CAP"/>
    <property type="match status" value="1"/>
</dbReference>
<dbReference type="CDD" id="cd05379">
    <property type="entry name" value="CAP_bacterial"/>
    <property type="match status" value="1"/>
</dbReference>